<gene>
    <name evidence="1" type="ORF">Pdw03_5468</name>
</gene>
<proteinExistence type="predicted"/>
<evidence type="ECO:0000313" key="2">
    <source>
        <dbReference type="Proteomes" id="UP000595662"/>
    </source>
</evidence>
<dbReference type="EMBL" id="CP060779">
    <property type="protein sequence ID" value="QQK47833.1"/>
    <property type="molecule type" value="Genomic_DNA"/>
</dbReference>
<dbReference type="RefSeq" id="XP_065958006.1">
    <property type="nucleotide sequence ID" value="XM_066101066.1"/>
</dbReference>
<dbReference type="GeneID" id="90952743"/>
<dbReference type="Proteomes" id="UP000595662">
    <property type="component" value="Chromosome 6"/>
</dbReference>
<name>A0A7T6XVB8_PENDI</name>
<evidence type="ECO:0000313" key="1">
    <source>
        <dbReference type="EMBL" id="QQK47833.1"/>
    </source>
</evidence>
<organism evidence="1 2">
    <name type="scientific">Penicillium digitatum</name>
    <name type="common">Green mold</name>
    <dbReference type="NCBI Taxonomy" id="36651"/>
    <lineage>
        <taxon>Eukaryota</taxon>
        <taxon>Fungi</taxon>
        <taxon>Dikarya</taxon>
        <taxon>Ascomycota</taxon>
        <taxon>Pezizomycotina</taxon>
        <taxon>Eurotiomycetes</taxon>
        <taxon>Eurotiomycetidae</taxon>
        <taxon>Eurotiales</taxon>
        <taxon>Aspergillaceae</taxon>
        <taxon>Penicillium</taxon>
    </lineage>
</organism>
<reference evidence="1 2" key="1">
    <citation type="submission" date="2020-08" db="EMBL/GenBank/DDBJ databases">
        <title>The completed genome sequence of the pathogenic ascomycete fungus Penicillium digitatum.</title>
        <authorList>
            <person name="Wang M."/>
        </authorList>
    </citation>
    <scope>NUCLEOTIDE SEQUENCE [LARGE SCALE GENOMIC DNA]</scope>
    <source>
        <strain evidence="1 2">PdW03</strain>
    </source>
</reference>
<sequence length="82" mass="9119">MYVLHDSTPVAVSTSTQVLDFSSLLHSKVYHLLAQGRNASSNRNPHWLPAMTWQGPICTPPAIERFVLHKFGPLDIPKQPAT</sequence>
<dbReference type="AlphaFoldDB" id="A0A7T6XVB8"/>
<accession>A0A7T6XVB8</accession>
<protein>
    <submittedName>
        <fullName evidence="1">Uncharacterized protein</fullName>
    </submittedName>
</protein>